<dbReference type="Proteomes" id="UP001589776">
    <property type="component" value="Unassembled WGS sequence"/>
</dbReference>
<accession>A0ABV6DKC4</accession>
<dbReference type="SFLD" id="SFLDG01129">
    <property type="entry name" value="C1.5:_HAD__Beta-PGM__Phosphata"/>
    <property type="match status" value="1"/>
</dbReference>
<dbReference type="InterPro" id="IPR023198">
    <property type="entry name" value="PGP-like_dom2"/>
</dbReference>
<dbReference type="InterPro" id="IPR041492">
    <property type="entry name" value="HAD_2"/>
</dbReference>
<gene>
    <name evidence="1" type="ORF">ACFFK0_11585</name>
</gene>
<comment type="caution">
    <text evidence="1">The sequence shown here is derived from an EMBL/GenBank/DDBJ whole genome shotgun (WGS) entry which is preliminary data.</text>
</comment>
<dbReference type="Gene3D" id="3.40.50.1000">
    <property type="entry name" value="HAD superfamily/HAD-like"/>
    <property type="match status" value="1"/>
</dbReference>
<dbReference type="SUPFAM" id="SSF56784">
    <property type="entry name" value="HAD-like"/>
    <property type="match status" value="1"/>
</dbReference>
<dbReference type="PANTHER" id="PTHR43434:SF13">
    <property type="entry name" value="PHOSPHOGLYCOLATE PHOSPHATASE"/>
    <property type="match status" value="1"/>
</dbReference>
<reference evidence="1 2" key="1">
    <citation type="submission" date="2024-09" db="EMBL/GenBank/DDBJ databases">
        <authorList>
            <person name="Sun Q."/>
            <person name="Mori K."/>
        </authorList>
    </citation>
    <scope>NUCLEOTIDE SEQUENCE [LARGE SCALE GENOMIC DNA]</scope>
    <source>
        <strain evidence="1 2">CCM 7759</strain>
    </source>
</reference>
<name>A0ABV6DKC4_9BACL</name>
<sequence length="219" mass="24009">MPKIRHVLFDFDGTLADSRALIIRLYNDLAERYGFGRIDEANLEALRALSLPDRGRALGIPVLRIPELAVKAKRRYRTYIEDLEPIAGIPELLHKLQSAGVTLTILSSNSEATIGAFLAKAGLPPFAEVLSSRGLFAKHQALRSWMKRHRVRPDEVLYVGDEHRDAVACVKAGVRMIGVAWGYDAPELLREAGASAIVSEPLELLAYVTGKVASPATIS</sequence>
<evidence type="ECO:0000313" key="1">
    <source>
        <dbReference type="EMBL" id="MFC0213090.1"/>
    </source>
</evidence>
<dbReference type="RefSeq" id="WP_377470348.1">
    <property type="nucleotide sequence ID" value="NZ_JBHLWN010000046.1"/>
</dbReference>
<proteinExistence type="predicted"/>
<dbReference type="PANTHER" id="PTHR43434">
    <property type="entry name" value="PHOSPHOGLYCOLATE PHOSPHATASE"/>
    <property type="match status" value="1"/>
</dbReference>
<keyword evidence="2" id="KW-1185">Reference proteome</keyword>
<organism evidence="1 2">
    <name type="scientific">Paenibacillus chartarius</name>
    <dbReference type="NCBI Taxonomy" id="747481"/>
    <lineage>
        <taxon>Bacteria</taxon>
        <taxon>Bacillati</taxon>
        <taxon>Bacillota</taxon>
        <taxon>Bacilli</taxon>
        <taxon>Bacillales</taxon>
        <taxon>Paenibacillaceae</taxon>
        <taxon>Paenibacillus</taxon>
    </lineage>
</organism>
<dbReference type="Gene3D" id="1.10.150.240">
    <property type="entry name" value="Putative phosphatase, domain 2"/>
    <property type="match status" value="1"/>
</dbReference>
<dbReference type="EMBL" id="JBHLWN010000046">
    <property type="protein sequence ID" value="MFC0213090.1"/>
    <property type="molecule type" value="Genomic_DNA"/>
</dbReference>
<dbReference type="SFLD" id="SFLDS00003">
    <property type="entry name" value="Haloacid_Dehalogenase"/>
    <property type="match status" value="1"/>
</dbReference>
<protein>
    <submittedName>
        <fullName evidence="1">HAD hydrolase-like protein</fullName>
    </submittedName>
</protein>
<dbReference type="InterPro" id="IPR023214">
    <property type="entry name" value="HAD_sf"/>
</dbReference>
<evidence type="ECO:0000313" key="2">
    <source>
        <dbReference type="Proteomes" id="UP001589776"/>
    </source>
</evidence>
<dbReference type="Pfam" id="PF13419">
    <property type="entry name" value="HAD_2"/>
    <property type="match status" value="1"/>
</dbReference>
<dbReference type="InterPro" id="IPR050155">
    <property type="entry name" value="HAD-like_hydrolase_sf"/>
</dbReference>
<dbReference type="InterPro" id="IPR036412">
    <property type="entry name" value="HAD-like_sf"/>
</dbReference>